<proteinExistence type="predicted"/>
<reference evidence="2 3" key="1">
    <citation type="submission" date="2018-10" db="EMBL/GenBank/DDBJ databases">
        <title>Paraburkholderia sp. 7MK8-2, isolated from soil.</title>
        <authorList>
            <person name="Gao Z.-H."/>
            <person name="Qiu L.-H."/>
        </authorList>
    </citation>
    <scope>NUCLEOTIDE SEQUENCE [LARGE SCALE GENOMIC DNA]</scope>
    <source>
        <strain evidence="2 3">7MK8-2</strain>
    </source>
</reference>
<dbReference type="CDD" id="cd02440">
    <property type="entry name" value="AdoMet_MTases"/>
    <property type="match status" value="1"/>
</dbReference>
<dbReference type="AlphaFoldDB" id="A0A494XP65"/>
<keyword evidence="2" id="KW-0489">Methyltransferase</keyword>
<keyword evidence="2" id="KW-0808">Transferase</keyword>
<sequence length="235" mass="26558">MNRVSGHTFFNRFVDQNSIVVDLGANIGRFSSEMARQYGCACFAIEPNPECFAQLRNFGNVKSFNIAIADRTGQMRFFVAANSEASSFTRTSESDREISVPAMRFDEFSALHGLTRIDLLKVDVEGAEIELLDSLSDSFLLGIGQVSVEFHDFCDLVSKDDVARIVSRFRSLGFLSINFSKESHGHEDHLFVNTQRCDVGKVEFWTTKYLTRNIFGLSRMVKRWSNRRPSVAKPA</sequence>
<dbReference type="InterPro" id="IPR006342">
    <property type="entry name" value="FkbM_mtfrase"/>
</dbReference>
<evidence type="ECO:0000313" key="2">
    <source>
        <dbReference type="EMBL" id="RKP52440.1"/>
    </source>
</evidence>
<dbReference type="SUPFAM" id="SSF53335">
    <property type="entry name" value="S-adenosyl-L-methionine-dependent methyltransferases"/>
    <property type="match status" value="1"/>
</dbReference>
<comment type="caution">
    <text evidence="2">The sequence shown here is derived from an EMBL/GenBank/DDBJ whole genome shotgun (WGS) entry which is preliminary data.</text>
</comment>
<dbReference type="GO" id="GO:0032259">
    <property type="term" value="P:methylation"/>
    <property type="evidence" value="ECO:0007669"/>
    <property type="project" value="UniProtKB-KW"/>
</dbReference>
<dbReference type="PANTHER" id="PTHR34203:SF15">
    <property type="entry name" value="SLL1173 PROTEIN"/>
    <property type="match status" value="1"/>
</dbReference>
<dbReference type="OrthoDB" id="663022at2"/>
<protein>
    <submittedName>
        <fullName evidence="2">FkbM family methyltransferase</fullName>
    </submittedName>
</protein>
<dbReference type="InterPro" id="IPR052514">
    <property type="entry name" value="SAM-dependent_MTase"/>
</dbReference>
<dbReference type="EMBL" id="RBZV01000001">
    <property type="protein sequence ID" value="RKP52440.1"/>
    <property type="molecule type" value="Genomic_DNA"/>
</dbReference>
<name>A0A494XP65_9BURK</name>
<keyword evidence="3" id="KW-1185">Reference proteome</keyword>
<dbReference type="GO" id="GO:0008168">
    <property type="term" value="F:methyltransferase activity"/>
    <property type="evidence" value="ECO:0007669"/>
    <property type="project" value="UniProtKB-KW"/>
</dbReference>
<feature type="domain" description="Methyltransferase FkbM" evidence="1">
    <location>
        <begin position="22"/>
        <end position="174"/>
    </location>
</feature>
<accession>A0A494XP65</accession>
<organism evidence="2 3">
    <name type="scientific">Trinickia fusca</name>
    <dbReference type="NCBI Taxonomy" id="2419777"/>
    <lineage>
        <taxon>Bacteria</taxon>
        <taxon>Pseudomonadati</taxon>
        <taxon>Pseudomonadota</taxon>
        <taxon>Betaproteobacteria</taxon>
        <taxon>Burkholderiales</taxon>
        <taxon>Burkholderiaceae</taxon>
        <taxon>Trinickia</taxon>
    </lineage>
</organism>
<dbReference type="Pfam" id="PF05050">
    <property type="entry name" value="Methyltransf_21"/>
    <property type="match status" value="1"/>
</dbReference>
<gene>
    <name evidence="2" type="ORF">D7S89_02665</name>
</gene>
<dbReference type="RefSeq" id="WP_121275328.1">
    <property type="nucleotide sequence ID" value="NZ_RBZV01000001.1"/>
</dbReference>
<dbReference type="InterPro" id="IPR029063">
    <property type="entry name" value="SAM-dependent_MTases_sf"/>
</dbReference>
<dbReference type="PANTHER" id="PTHR34203">
    <property type="entry name" value="METHYLTRANSFERASE, FKBM FAMILY PROTEIN"/>
    <property type="match status" value="1"/>
</dbReference>
<dbReference type="Proteomes" id="UP000280434">
    <property type="component" value="Unassembled WGS sequence"/>
</dbReference>
<evidence type="ECO:0000259" key="1">
    <source>
        <dbReference type="Pfam" id="PF05050"/>
    </source>
</evidence>
<dbReference type="Gene3D" id="3.40.50.150">
    <property type="entry name" value="Vaccinia Virus protein VP39"/>
    <property type="match status" value="1"/>
</dbReference>
<evidence type="ECO:0000313" key="3">
    <source>
        <dbReference type="Proteomes" id="UP000280434"/>
    </source>
</evidence>
<dbReference type="NCBIfam" id="TIGR01444">
    <property type="entry name" value="fkbM_fam"/>
    <property type="match status" value="1"/>
</dbReference>